<reference evidence="2" key="1">
    <citation type="submission" date="2022-11" db="EMBL/GenBank/DDBJ databases">
        <title>Genome Resource of Sclerotinia nivalis Strain SnTB1, a Plant Pathogen Isolated from American Ginseng.</title>
        <authorList>
            <person name="Fan S."/>
        </authorList>
    </citation>
    <scope>NUCLEOTIDE SEQUENCE</scope>
    <source>
        <strain evidence="2">SnTB1</strain>
    </source>
</reference>
<evidence type="ECO:0000259" key="1">
    <source>
        <dbReference type="Pfam" id="PF01370"/>
    </source>
</evidence>
<dbReference type="Gene3D" id="3.40.50.720">
    <property type="entry name" value="NAD(P)-binding Rossmann-like Domain"/>
    <property type="match status" value="1"/>
</dbReference>
<dbReference type="InterPro" id="IPR001509">
    <property type="entry name" value="Epimerase_deHydtase"/>
</dbReference>
<organism evidence="2 3">
    <name type="scientific">Sclerotinia nivalis</name>
    <dbReference type="NCBI Taxonomy" id="352851"/>
    <lineage>
        <taxon>Eukaryota</taxon>
        <taxon>Fungi</taxon>
        <taxon>Dikarya</taxon>
        <taxon>Ascomycota</taxon>
        <taxon>Pezizomycotina</taxon>
        <taxon>Leotiomycetes</taxon>
        <taxon>Helotiales</taxon>
        <taxon>Sclerotiniaceae</taxon>
        <taxon>Sclerotinia</taxon>
    </lineage>
</organism>
<dbReference type="AlphaFoldDB" id="A0A9X0AZJ9"/>
<evidence type="ECO:0000313" key="2">
    <source>
        <dbReference type="EMBL" id="KAJ8071288.1"/>
    </source>
</evidence>
<keyword evidence="3" id="KW-1185">Reference proteome</keyword>
<sequence>MPTKYDLGTVLVVGGCGYLGSNLVKHLSTTTSSAIHVLSRKPNQASPNVTYHAGDITNHQQIIDLLEEISPKHHSYCRRKIYRFGRYTSAHEYRRYSNPQPKTRTFARLCIQVQIQQSSKHPE</sequence>
<dbReference type="Pfam" id="PF01370">
    <property type="entry name" value="Epimerase"/>
    <property type="match status" value="1"/>
</dbReference>
<proteinExistence type="predicted"/>
<accession>A0A9X0AZJ9</accession>
<comment type="caution">
    <text evidence="2">The sequence shown here is derived from an EMBL/GenBank/DDBJ whole genome shotgun (WGS) entry which is preliminary data.</text>
</comment>
<dbReference type="OrthoDB" id="10058185at2759"/>
<evidence type="ECO:0000313" key="3">
    <source>
        <dbReference type="Proteomes" id="UP001152300"/>
    </source>
</evidence>
<protein>
    <recommendedName>
        <fullName evidence="1">NAD-dependent epimerase/dehydratase domain-containing protein</fullName>
    </recommendedName>
</protein>
<dbReference type="InterPro" id="IPR036291">
    <property type="entry name" value="NAD(P)-bd_dom_sf"/>
</dbReference>
<dbReference type="SUPFAM" id="SSF51735">
    <property type="entry name" value="NAD(P)-binding Rossmann-fold domains"/>
    <property type="match status" value="1"/>
</dbReference>
<dbReference type="EMBL" id="JAPEIS010000001">
    <property type="protein sequence ID" value="KAJ8071288.1"/>
    <property type="molecule type" value="Genomic_DNA"/>
</dbReference>
<name>A0A9X0AZJ9_9HELO</name>
<dbReference type="Proteomes" id="UP001152300">
    <property type="component" value="Unassembled WGS sequence"/>
</dbReference>
<gene>
    <name evidence="2" type="ORF">OCU04_001624</name>
</gene>
<feature type="domain" description="NAD-dependent epimerase/dehydratase" evidence="1">
    <location>
        <begin position="10"/>
        <end position="73"/>
    </location>
</feature>